<name>A0A4S1XG75_9SPHN</name>
<dbReference type="InterPro" id="IPR011008">
    <property type="entry name" value="Dimeric_a/b-barrel"/>
</dbReference>
<organism evidence="1 2">
    <name type="scientific">Sphingomonas gei</name>
    <dbReference type="NCBI Taxonomy" id="1395960"/>
    <lineage>
        <taxon>Bacteria</taxon>
        <taxon>Pseudomonadati</taxon>
        <taxon>Pseudomonadota</taxon>
        <taxon>Alphaproteobacteria</taxon>
        <taxon>Sphingomonadales</taxon>
        <taxon>Sphingomonadaceae</taxon>
        <taxon>Sphingomonas</taxon>
    </lineage>
</organism>
<accession>A0A4S1XG75</accession>
<comment type="caution">
    <text evidence="1">The sequence shown here is derived from an EMBL/GenBank/DDBJ whole genome shotgun (WGS) entry which is preliminary data.</text>
</comment>
<evidence type="ECO:0000313" key="2">
    <source>
        <dbReference type="Proteomes" id="UP000306147"/>
    </source>
</evidence>
<gene>
    <name evidence="1" type="ORF">E5A73_06640</name>
</gene>
<dbReference type="Pfam" id="PF07237">
    <property type="entry name" value="DUF1428"/>
    <property type="match status" value="1"/>
</dbReference>
<dbReference type="RefSeq" id="WP_135962996.1">
    <property type="nucleotide sequence ID" value="NZ_SRXT01000002.1"/>
</dbReference>
<dbReference type="SUPFAM" id="SSF54909">
    <property type="entry name" value="Dimeric alpha+beta barrel"/>
    <property type="match status" value="1"/>
</dbReference>
<dbReference type="AlphaFoldDB" id="A0A4S1XG75"/>
<dbReference type="OrthoDB" id="9792392at2"/>
<dbReference type="PIRSF" id="PIRSF007028">
    <property type="entry name" value="UCP007028"/>
    <property type="match status" value="1"/>
</dbReference>
<sequence>MSYVDGFVVPVPEGNKEAYREMAAKAAPIFQEYGATRVVEAWGSDLPRGKTTDFFMATNAEEGENVVFSWIIWPSKEARDLGWEKVMADERMKPDMANMPFDGKRMFWGGFEPIVDEGEG</sequence>
<reference evidence="1 2" key="1">
    <citation type="submission" date="2019-04" db="EMBL/GenBank/DDBJ databases">
        <title>Sphingomonas psychrotolerans sp. nov., isolated from soil in the Tianshan Mountains, Xinjiang, China.</title>
        <authorList>
            <person name="Luo Y."/>
            <person name="Sheng H."/>
        </authorList>
    </citation>
    <scope>NUCLEOTIDE SEQUENCE [LARGE SCALE GENOMIC DNA]</scope>
    <source>
        <strain evidence="1 2">ZFGT-11</strain>
    </source>
</reference>
<dbReference type="Gene3D" id="3.30.70.100">
    <property type="match status" value="1"/>
</dbReference>
<evidence type="ECO:0000313" key="1">
    <source>
        <dbReference type="EMBL" id="TGX55101.1"/>
    </source>
</evidence>
<dbReference type="EMBL" id="SRXT01000002">
    <property type="protein sequence ID" value="TGX55101.1"/>
    <property type="molecule type" value="Genomic_DNA"/>
</dbReference>
<dbReference type="InterPro" id="IPR009874">
    <property type="entry name" value="DUF1428"/>
</dbReference>
<proteinExistence type="predicted"/>
<keyword evidence="2" id="KW-1185">Reference proteome</keyword>
<protein>
    <submittedName>
        <fullName evidence="1">DUF1428 domain-containing protein</fullName>
    </submittedName>
</protein>
<dbReference type="Proteomes" id="UP000306147">
    <property type="component" value="Unassembled WGS sequence"/>
</dbReference>